<sequence>MLNTFHQTLIGRVAITLAFLSVALGCPEMLLAFDTEDWIDRIQAHGFASQGYLASDQNNYYADTEHGSFEFNEFGLAVVVNPIERITVGMQLLSRDLGEIGNNEIQLDWAYGTYRWRDWFGISAGQLKMPWGFYNETRDIDLLRPSIFLPSSLYDEKMRDVYSSYTGVSIGGDILNEHVGSITYSAGYGEKIVSDSTSAYLLTLSEDIFQNTQASISNLFLAKFDWETPLPGLRVGTTFLHGQLEFSADTNSHPVWLENNIAPGTPILKNTEDDLVFILSAEYTRNNLTIAAEYQKEHEYNQVARNPSSGAFKRGDGTNSEGYYVSLAYRLTKWLQCGAYYSVYYPDTDDKDGKFLEENGSPAFDAWQKEMALTARFDLTEQWLLKFEGHAINGTAGVPEFANLDGLNEDSFLFAIKTTFSF</sequence>
<protein>
    <submittedName>
        <fullName evidence="1">Uncharacterized protein</fullName>
    </submittedName>
</protein>
<dbReference type="Proteomes" id="UP000030700">
    <property type="component" value="Unassembled WGS sequence"/>
</dbReference>
<accession>A0A081BLF6</accession>
<gene>
    <name evidence="1" type="ORF">U14_02465</name>
</gene>
<dbReference type="AlphaFoldDB" id="A0A081BLF6"/>
<dbReference type="Gene3D" id="2.40.160.10">
    <property type="entry name" value="Porin"/>
    <property type="match status" value="1"/>
</dbReference>
<proteinExistence type="predicted"/>
<keyword evidence="2" id="KW-1185">Reference proteome</keyword>
<dbReference type="STRING" id="1499966.U14_02465"/>
<evidence type="ECO:0000313" key="2">
    <source>
        <dbReference type="Proteomes" id="UP000030700"/>
    </source>
</evidence>
<organism evidence="1">
    <name type="scientific">Candidatus Moduliflexus flocculans</name>
    <dbReference type="NCBI Taxonomy" id="1499966"/>
    <lineage>
        <taxon>Bacteria</taxon>
        <taxon>Candidatus Moduliflexota</taxon>
        <taxon>Candidatus Moduliflexia</taxon>
        <taxon>Candidatus Moduliflexales</taxon>
        <taxon>Candidatus Moduliflexaceae</taxon>
    </lineage>
</organism>
<dbReference type="EMBL" id="DF820457">
    <property type="protein sequence ID" value="GAK51222.1"/>
    <property type="molecule type" value="Genomic_DNA"/>
</dbReference>
<dbReference type="HOGENOM" id="CLU_049016_0_0_0"/>
<name>A0A081BLF6_9BACT</name>
<reference evidence="1" key="1">
    <citation type="journal article" date="2015" name="PeerJ">
        <title>First genomic representation of candidate bacterial phylum KSB3 points to enhanced environmental sensing as a trigger of wastewater bulking.</title>
        <authorList>
            <person name="Sekiguchi Y."/>
            <person name="Ohashi A."/>
            <person name="Parks D.H."/>
            <person name="Yamauchi T."/>
            <person name="Tyson G.W."/>
            <person name="Hugenholtz P."/>
        </authorList>
    </citation>
    <scope>NUCLEOTIDE SEQUENCE [LARGE SCALE GENOMIC DNA]</scope>
</reference>
<dbReference type="SUPFAM" id="SSF56935">
    <property type="entry name" value="Porins"/>
    <property type="match status" value="1"/>
</dbReference>
<dbReference type="InterPro" id="IPR023614">
    <property type="entry name" value="Porin_dom_sf"/>
</dbReference>
<evidence type="ECO:0000313" key="1">
    <source>
        <dbReference type="EMBL" id="GAK51222.1"/>
    </source>
</evidence>